<dbReference type="InterPro" id="IPR030678">
    <property type="entry name" value="Peptide/Ni-bd"/>
</dbReference>
<dbReference type="PIRSF" id="PIRSF002741">
    <property type="entry name" value="MppA"/>
    <property type="match status" value="1"/>
</dbReference>
<feature type="chain" id="PRO_5009099946" evidence="4">
    <location>
        <begin position="28"/>
        <end position="536"/>
    </location>
</feature>
<dbReference type="GO" id="GO:0043190">
    <property type="term" value="C:ATP-binding cassette (ABC) transporter complex"/>
    <property type="evidence" value="ECO:0007669"/>
    <property type="project" value="InterPro"/>
</dbReference>
<evidence type="ECO:0000256" key="2">
    <source>
        <dbReference type="ARBA" id="ARBA00005695"/>
    </source>
</evidence>
<feature type="domain" description="Solute-binding protein family 5" evidence="5">
    <location>
        <begin position="79"/>
        <end position="441"/>
    </location>
</feature>
<dbReference type="STRING" id="1526658.BHK69_17505"/>
<dbReference type="PANTHER" id="PTHR30290:SF38">
    <property type="entry name" value="D,D-DIPEPTIDE-BINDING PERIPLASMIC PROTEIN DDPA-RELATED"/>
    <property type="match status" value="1"/>
</dbReference>
<dbReference type="InterPro" id="IPR039424">
    <property type="entry name" value="SBP_5"/>
</dbReference>
<dbReference type="EMBL" id="CP017147">
    <property type="protein sequence ID" value="AOO82005.1"/>
    <property type="molecule type" value="Genomic_DNA"/>
</dbReference>
<feature type="signal peptide" evidence="4">
    <location>
        <begin position="1"/>
        <end position="27"/>
    </location>
</feature>
<comment type="similarity">
    <text evidence="2">Belongs to the bacterial solute-binding protein 5 family.</text>
</comment>
<keyword evidence="7" id="KW-1185">Reference proteome</keyword>
<dbReference type="Gene3D" id="3.40.190.10">
    <property type="entry name" value="Periplasmic binding protein-like II"/>
    <property type="match status" value="1"/>
</dbReference>
<evidence type="ECO:0000256" key="3">
    <source>
        <dbReference type="ARBA" id="ARBA00022729"/>
    </source>
</evidence>
<dbReference type="KEGG" id="bvv:BHK69_17505"/>
<organism evidence="6 7">
    <name type="scientific">Bosea vaviloviae</name>
    <dbReference type="NCBI Taxonomy" id="1526658"/>
    <lineage>
        <taxon>Bacteria</taxon>
        <taxon>Pseudomonadati</taxon>
        <taxon>Pseudomonadota</taxon>
        <taxon>Alphaproteobacteria</taxon>
        <taxon>Hyphomicrobiales</taxon>
        <taxon>Boseaceae</taxon>
        <taxon>Bosea</taxon>
    </lineage>
</organism>
<sequence>MREIEMSRLIQALMVTAALAMAGQAGAQQKDTPAYGGTLSAIVHPEPPILSPLLNTATPIVLVATKINDGLVDYASDGTIVPKLAESWDFSKDGLTLAFKLRKGVTWHDGEPFTAADVKFSIEEGLLKYSSTGKRIFKTLAKVETPDDYTVVLTLSQPTPVIYRNLNSQALWLLPKHLYEGTDIRSNAWNAKPIGTGPFRFTEYVRGSHIALDRNPNYWEAGKPYLDRIVFKVIPDAAGRAAAFETGAVQFGQQHPITFADAERLKKTGKFVVDTRGYEFSPTWFWLEPNHKNHYLQHLKVRQAIAHAIDRGLLLKTVWGGYGKPAISPIPSALKPFHLSEGLQQYPFDPKKAEQLLDEAGFPRKADGFRFKLTHDFIPYGDDYRRTGEFVRQALRRVGIDVTLGSQDLTTWLKSVFTDYNFDLISSWGGSGADPQMGIETRFWSKARQPGTAWTVVSEYKNDELDAALEDAQTQVDPQKRVEDYNTLQRIVQRDLPLIPLFEVDWFSVYDSRLRGLTDTPNQRADNFAGVYFASE</sequence>
<dbReference type="Pfam" id="PF00496">
    <property type="entry name" value="SBP_bac_5"/>
    <property type="match status" value="1"/>
</dbReference>
<evidence type="ECO:0000256" key="1">
    <source>
        <dbReference type="ARBA" id="ARBA00004418"/>
    </source>
</evidence>
<name>A0A1D7U3Q7_9HYPH</name>
<dbReference type="Proteomes" id="UP000094969">
    <property type="component" value="Chromosome"/>
</dbReference>
<protein>
    <submittedName>
        <fullName evidence="6">ABC transporter substrate-binding protein</fullName>
    </submittedName>
</protein>
<dbReference type="GO" id="GO:1904680">
    <property type="term" value="F:peptide transmembrane transporter activity"/>
    <property type="evidence" value="ECO:0007669"/>
    <property type="project" value="TreeGrafter"/>
</dbReference>
<dbReference type="PANTHER" id="PTHR30290">
    <property type="entry name" value="PERIPLASMIC BINDING COMPONENT OF ABC TRANSPORTER"/>
    <property type="match status" value="1"/>
</dbReference>
<evidence type="ECO:0000259" key="5">
    <source>
        <dbReference type="Pfam" id="PF00496"/>
    </source>
</evidence>
<comment type="subcellular location">
    <subcellularLocation>
        <location evidence="1">Periplasm</location>
    </subcellularLocation>
</comment>
<dbReference type="Gene3D" id="3.10.105.10">
    <property type="entry name" value="Dipeptide-binding Protein, Domain 3"/>
    <property type="match status" value="1"/>
</dbReference>
<dbReference type="GO" id="GO:0015833">
    <property type="term" value="P:peptide transport"/>
    <property type="evidence" value="ECO:0007669"/>
    <property type="project" value="TreeGrafter"/>
</dbReference>
<evidence type="ECO:0000256" key="4">
    <source>
        <dbReference type="SAM" id="SignalP"/>
    </source>
</evidence>
<evidence type="ECO:0000313" key="7">
    <source>
        <dbReference type="Proteomes" id="UP000094969"/>
    </source>
</evidence>
<dbReference type="InterPro" id="IPR000914">
    <property type="entry name" value="SBP_5_dom"/>
</dbReference>
<proteinExistence type="inferred from homology"/>
<keyword evidence="3 4" id="KW-0732">Signal</keyword>
<dbReference type="SUPFAM" id="SSF53850">
    <property type="entry name" value="Periplasmic binding protein-like II"/>
    <property type="match status" value="1"/>
</dbReference>
<accession>A0A1D7U3Q7</accession>
<dbReference type="GO" id="GO:0030288">
    <property type="term" value="C:outer membrane-bounded periplasmic space"/>
    <property type="evidence" value="ECO:0007669"/>
    <property type="project" value="UniProtKB-ARBA"/>
</dbReference>
<reference evidence="6 7" key="1">
    <citation type="journal article" date="2015" name="Antonie Van Leeuwenhoek">
        <title>Bosea vaviloviae sp. nov., a new species of slow-growing rhizobia isolated from nodules of the relict species Vavilovia formosa (Stev.) Fed.</title>
        <authorList>
            <person name="Safronova V.I."/>
            <person name="Kuznetsova I.G."/>
            <person name="Sazanova A.L."/>
            <person name="Kimeklis A.K."/>
            <person name="Belimov A.A."/>
            <person name="Andronov E.E."/>
            <person name="Pinaev A.G."/>
            <person name="Chizhevskaya E.P."/>
            <person name="Pukhaev A.R."/>
            <person name="Popov K.P."/>
            <person name="Willems A."/>
            <person name="Tikhonovich I.A."/>
        </authorList>
    </citation>
    <scope>NUCLEOTIDE SEQUENCE [LARGE SCALE GENOMIC DNA]</scope>
    <source>
        <strain evidence="6 7">Vaf18</strain>
    </source>
</reference>
<dbReference type="AlphaFoldDB" id="A0A1D7U3Q7"/>
<dbReference type="CDD" id="cd08517">
    <property type="entry name" value="PBP2_NikA_DppA_OppA_like_13"/>
    <property type="match status" value="1"/>
</dbReference>
<evidence type="ECO:0000313" key="6">
    <source>
        <dbReference type="EMBL" id="AOO82005.1"/>
    </source>
</evidence>
<gene>
    <name evidence="6" type="ORF">BHK69_17505</name>
</gene>